<protein>
    <submittedName>
        <fullName evidence="1">Uncharacterized protein</fullName>
    </submittedName>
</protein>
<organism evidence="1 2">
    <name type="scientific">Mycoplasmopsis maculosa</name>
    <dbReference type="NCBI Taxonomy" id="114885"/>
    <lineage>
        <taxon>Bacteria</taxon>
        <taxon>Bacillati</taxon>
        <taxon>Mycoplasmatota</taxon>
        <taxon>Mycoplasmoidales</taxon>
        <taxon>Metamycoplasmataceae</taxon>
        <taxon>Mycoplasmopsis</taxon>
    </lineage>
</organism>
<name>A0A449B514_9BACT</name>
<dbReference type="EMBL" id="LR215037">
    <property type="protein sequence ID" value="VEU75691.1"/>
    <property type="molecule type" value="Genomic_DNA"/>
</dbReference>
<dbReference type="KEGG" id="mmau:NCTC10168_00623"/>
<evidence type="ECO:0000313" key="1">
    <source>
        <dbReference type="EMBL" id="VEU75691.1"/>
    </source>
</evidence>
<gene>
    <name evidence="1" type="ORF">NCTC10168_00623</name>
</gene>
<dbReference type="RefSeq" id="WP_129647010.1">
    <property type="nucleotide sequence ID" value="NZ_LR215037.1"/>
</dbReference>
<dbReference type="InterPro" id="IPR058231">
    <property type="entry name" value="MG284-like_C"/>
</dbReference>
<accession>A0A449B514</accession>
<keyword evidence="2" id="KW-1185">Reference proteome</keyword>
<sequence length="120" mass="14529">MINVDYIKEIHSLLRNNEKYKIVQTICNLEINKLKINEMNKNGITITSLDQINNYKLNKIHGRIKDTISKLNYANKIILLNDFIFKNENNKFWYEEFFSKSTYYKKRAEAVEEFLFYFLN</sequence>
<dbReference type="NCBIfam" id="NF045770">
    <property type="entry name" value="MPN403_MG284_C"/>
    <property type="match status" value="1"/>
</dbReference>
<reference evidence="1 2" key="1">
    <citation type="submission" date="2019-01" db="EMBL/GenBank/DDBJ databases">
        <authorList>
            <consortium name="Pathogen Informatics"/>
        </authorList>
    </citation>
    <scope>NUCLEOTIDE SEQUENCE [LARGE SCALE GENOMIC DNA]</scope>
    <source>
        <strain evidence="1 2">NCTC10168</strain>
    </source>
</reference>
<dbReference type="Proteomes" id="UP000290243">
    <property type="component" value="Chromosome"/>
</dbReference>
<evidence type="ECO:0000313" key="2">
    <source>
        <dbReference type="Proteomes" id="UP000290243"/>
    </source>
</evidence>
<dbReference type="OrthoDB" id="398491at2"/>
<proteinExistence type="predicted"/>
<dbReference type="AlphaFoldDB" id="A0A449B514"/>